<dbReference type="Proteomes" id="UP000001307">
    <property type="component" value="Unassembled WGS sequence"/>
</dbReference>
<evidence type="ECO:0000256" key="3">
    <source>
        <dbReference type="ARBA" id="ARBA00022989"/>
    </source>
</evidence>
<dbReference type="GO" id="GO:0005886">
    <property type="term" value="C:plasma membrane"/>
    <property type="evidence" value="ECO:0007669"/>
    <property type="project" value="TreeGrafter"/>
</dbReference>
<evidence type="ECO:0000313" key="10">
    <source>
        <dbReference type="Proteomes" id="UP000001307"/>
    </source>
</evidence>
<dbReference type="EMBL" id="FN653606">
    <property type="protein sequence ID" value="CBY15679.1"/>
    <property type="molecule type" value="Genomic_DNA"/>
</dbReference>
<name>E4Y1D5_OIKDI</name>
<keyword evidence="2 6" id="KW-0812">Transmembrane</keyword>
<evidence type="ECO:0000256" key="4">
    <source>
        <dbReference type="ARBA" id="ARBA00023136"/>
    </source>
</evidence>
<gene>
    <name evidence="8" type="ORF">GSOID_T00013984001</name>
    <name evidence="9" type="ORF">GSOID_T00021077001</name>
</gene>
<feature type="region of interest" description="Disordered" evidence="5">
    <location>
        <begin position="1"/>
        <end position="22"/>
    </location>
</feature>
<dbReference type="InterPro" id="IPR013057">
    <property type="entry name" value="AA_transpt_TM"/>
</dbReference>
<dbReference type="GO" id="GO:0015186">
    <property type="term" value="F:L-glutamine transmembrane transporter activity"/>
    <property type="evidence" value="ECO:0007669"/>
    <property type="project" value="TreeGrafter"/>
</dbReference>
<dbReference type="PANTHER" id="PTHR22950:SF702">
    <property type="entry name" value="AMINO ACID TRANSPORTER PROTEIN"/>
    <property type="match status" value="1"/>
</dbReference>
<accession>E4Y1D5</accession>
<feature type="transmembrane region" description="Helical" evidence="6">
    <location>
        <begin position="55"/>
        <end position="77"/>
    </location>
</feature>
<organism evidence="8">
    <name type="scientific">Oikopleura dioica</name>
    <name type="common">Tunicate</name>
    <dbReference type="NCBI Taxonomy" id="34765"/>
    <lineage>
        <taxon>Eukaryota</taxon>
        <taxon>Metazoa</taxon>
        <taxon>Chordata</taxon>
        <taxon>Tunicata</taxon>
        <taxon>Appendicularia</taxon>
        <taxon>Copelata</taxon>
        <taxon>Oikopleuridae</taxon>
        <taxon>Oikopleura</taxon>
    </lineage>
</organism>
<evidence type="ECO:0000313" key="8">
    <source>
        <dbReference type="EMBL" id="CBY15679.1"/>
    </source>
</evidence>
<proteinExistence type="predicted"/>
<evidence type="ECO:0000256" key="6">
    <source>
        <dbReference type="SAM" id="Phobius"/>
    </source>
</evidence>
<dbReference type="InParanoid" id="E4Y1D5"/>
<dbReference type="Pfam" id="PF01490">
    <property type="entry name" value="Aa_trans"/>
    <property type="match status" value="1"/>
</dbReference>
<evidence type="ECO:0000313" key="9">
    <source>
        <dbReference type="EMBL" id="CBY33178.1"/>
    </source>
</evidence>
<protein>
    <recommendedName>
        <fullName evidence="7">Amino acid transporter transmembrane domain-containing protein</fullName>
    </recommendedName>
</protein>
<dbReference type="OrthoDB" id="655540at2759"/>
<feature type="compositionally biased region" description="Basic and acidic residues" evidence="5">
    <location>
        <begin position="1"/>
        <end position="13"/>
    </location>
</feature>
<evidence type="ECO:0000256" key="5">
    <source>
        <dbReference type="SAM" id="MobiDB-lite"/>
    </source>
</evidence>
<evidence type="ECO:0000256" key="1">
    <source>
        <dbReference type="ARBA" id="ARBA00004141"/>
    </source>
</evidence>
<reference evidence="8" key="1">
    <citation type="journal article" date="2010" name="Science">
        <title>Plasticity of animal genome architecture unmasked by rapid evolution of a pelagic tunicate.</title>
        <authorList>
            <person name="Denoeud F."/>
            <person name="Henriet S."/>
            <person name="Mungpakdee S."/>
            <person name="Aury J.M."/>
            <person name="Da Silva C."/>
            <person name="Brinkmann H."/>
            <person name="Mikhaleva J."/>
            <person name="Olsen L.C."/>
            <person name="Jubin C."/>
            <person name="Canestro C."/>
            <person name="Bouquet J.M."/>
            <person name="Danks G."/>
            <person name="Poulain J."/>
            <person name="Campsteijn C."/>
            <person name="Adamski M."/>
            <person name="Cross I."/>
            <person name="Yadetie F."/>
            <person name="Muffato M."/>
            <person name="Louis A."/>
            <person name="Butcher S."/>
            <person name="Tsagkogeorga G."/>
            <person name="Konrad A."/>
            <person name="Singh S."/>
            <person name="Jensen M.F."/>
            <person name="Cong E.H."/>
            <person name="Eikeseth-Otteraa H."/>
            <person name="Noel B."/>
            <person name="Anthouard V."/>
            <person name="Porcel B.M."/>
            <person name="Kachouri-Lafond R."/>
            <person name="Nishino A."/>
            <person name="Ugolini M."/>
            <person name="Chourrout P."/>
            <person name="Nishida H."/>
            <person name="Aasland R."/>
            <person name="Huzurbazar S."/>
            <person name="Westhof E."/>
            <person name="Delsuc F."/>
            <person name="Lehrach H."/>
            <person name="Reinhardt R."/>
            <person name="Weissenbach J."/>
            <person name="Roy S.W."/>
            <person name="Artiguenave F."/>
            <person name="Postlethwait J.H."/>
            <person name="Manak J.R."/>
            <person name="Thompson E.M."/>
            <person name="Jaillon O."/>
            <person name="Du Pasquier L."/>
            <person name="Boudinot P."/>
            <person name="Liberles D.A."/>
            <person name="Volff J.N."/>
            <person name="Philippe H."/>
            <person name="Lenhard B."/>
            <person name="Roest Crollius H."/>
            <person name="Wincker P."/>
            <person name="Chourrout D."/>
        </authorList>
    </citation>
    <scope>NUCLEOTIDE SEQUENCE [LARGE SCALE GENOMIC DNA]</scope>
</reference>
<evidence type="ECO:0000259" key="7">
    <source>
        <dbReference type="Pfam" id="PF01490"/>
    </source>
</evidence>
<keyword evidence="3 6" id="KW-1133">Transmembrane helix</keyword>
<dbReference type="EMBL" id="FN654401">
    <property type="protein sequence ID" value="CBY33178.1"/>
    <property type="molecule type" value="Genomic_DNA"/>
</dbReference>
<evidence type="ECO:0000256" key="2">
    <source>
        <dbReference type="ARBA" id="ARBA00022692"/>
    </source>
</evidence>
<dbReference type="AlphaFoldDB" id="E4Y1D5"/>
<dbReference type="PANTHER" id="PTHR22950">
    <property type="entry name" value="AMINO ACID TRANSPORTER"/>
    <property type="match status" value="1"/>
</dbReference>
<comment type="subcellular location">
    <subcellularLocation>
        <location evidence="1">Membrane</location>
        <topology evidence="1">Multi-pass membrane protein</topology>
    </subcellularLocation>
</comment>
<feature type="domain" description="Amino acid transporter transmembrane" evidence="7">
    <location>
        <begin position="27"/>
        <end position="84"/>
    </location>
</feature>
<keyword evidence="10" id="KW-1185">Reference proteome</keyword>
<feature type="transmembrane region" description="Helical" evidence="6">
    <location>
        <begin position="27"/>
        <end position="49"/>
    </location>
</feature>
<sequence>MSSEKEMKEKDELLEAGGSTTKGTAGFALSVFNLMNAILGSGILGLPYAMAQMGILSFFIICGSVAGLAYYAILLMLDLCKQTGAKVSVYYFTNSRLSEYCALLLSQVRSN</sequence>
<dbReference type="Proteomes" id="UP000011014">
    <property type="component" value="Unassembled WGS sequence"/>
</dbReference>
<keyword evidence="4 6" id="KW-0472">Membrane</keyword>